<proteinExistence type="predicted"/>
<gene>
    <name evidence="1" type="ORF">JCM19294_1063</name>
</gene>
<dbReference type="SUPFAM" id="SSF53756">
    <property type="entry name" value="UDP-Glycosyltransferase/glycogen phosphorylase"/>
    <property type="match status" value="1"/>
</dbReference>
<dbReference type="STRING" id="319236.BST91_03035"/>
<reference evidence="1" key="1">
    <citation type="journal article" date="2014" name="Genome Announc.">
        <title>Draft Genome Sequences of Marine Flavobacterium Nonlabens Strains NR17, NR24, NR27, NR32, NR33, and Ara13.</title>
        <authorList>
            <person name="Nakanishi M."/>
            <person name="Meirelles P."/>
            <person name="Suzuki R."/>
            <person name="Takatani N."/>
            <person name="Mino S."/>
            <person name="Suda W."/>
            <person name="Oshima K."/>
            <person name="Hattori M."/>
            <person name="Ohkuma M."/>
            <person name="Hosokawa M."/>
            <person name="Miyashita K."/>
            <person name="Thompson F.L."/>
            <person name="Niwa A."/>
            <person name="Sawabe T."/>
            <person name="Sawabe T."/>
        </authorList>
    </citation>
    <scope>NUCLEOTIDE SEQUENCE [LARGE SCALE GENOMIC DNA]</scope>
    <source>
        <strain evidence="1">JCM 19294</strain>
    </source>
</reference>
<accession>A0A090Q0Z1</accession>
<evidence type="ECO:0000313" key="1">
    <source>
        <dbReference type="EMBL" id="GAK96754.1"/>
    </source>
</evidence>
<dbReference type="EMBL" id="BBML01000003">
    <property type="protein sequence ID" value="GAK96754.1"/>
    <property type="molecule type" value="Genomic_DNA"/>
</dbReference>
<protein>
    <submittedName>
        <fullName evidence="1">TPR/glycosyl transferase domain protein</fullName>
    </submittedName>
</protein>
<dbReference type="RefSeq" id="WP_042278231.1">
    <property type="nucleotide sequence ID" value="NZ_BBML01000003.1"/>
</dbReference>
<evidence type="ECO:0000313" key="2">
    <source>
        <dbReference type="Proteomes" id="UP000029221"/>
    </source>
</evidence>
<name>A0A090Q0Z1_9FLAO</name>
<organism evidence="1 2">
    <name type="scientific">Nonlabens tegetincola</name>
    <dbReference type="NCBI Taxonomy" id="323273"/>
    <lineage>
        <taxon>Bacteria</taxon>
        <taxon>Pseudomonadati</taxon>
        <taxon>Bacteroidota</taxon>
        <taxon>Flavobacteriia</taxon>
        <taxon>Flavobacteriales</taxon>
        <taxon>Flavobacteriaceae</taxon>
        <taxon>Nonlabens</taxon>
    </lineage>
</organism>
<sequence>MNKSLILVTYYWPPAGGPGVQRWLKFIKYLSHYNYDITVVIPENPDYPVVDSSLNSDVPENISIIKVPIAEPSRWLGKLSRKRTKKLQRGILDKQPSWKEKIALFIRGNFFIPDARIGWKNRVVKKLRDRVNDSSIIITTGPPHSVHLVGLELKRMLSQLKWIADFRDPWTTIGYHKSLRLTRIARRKHESLEQKVLDACDHLLVTSEHTKQEFATKTHTPIRVITNGFDRAVNSMTQQPPGAFTMSHIGTLLSDRNPHVLWQVLLELTQENELFKSHFKLVLAGNGSDEILKSIKDYNLDSYLENHGYVKHDVAYSLMKSTQLLLLIEIDSKDTQAIVPGKLFEYLASRRPIIALGPSNAEIKTRVEKAKAGSFFTYDAKQDLKNHILSRFNDYLENKNTGIDATDIEQFHRKNLTHRLNQLINEVWE</sequence>
<keyword evidence="2" id="KW-1185">Reference proteome</keyword>
<comment type="caution">
    <text evidence="1">The sequence shown here is derived from an EMBL/GenBank/DDBJ whole genome shotgun (WGS) entry which is preliminary data.</text>
</comment>
<dbReference type="eggNOG" id="COG0438">
    <property type="taxonomic scope" value="Bacteria"/>
</dbReference>
<dbReference type="Gene3D" id="3.40.50.2000">
    <property type="entry name" value="Glycogen Phosphorylase B"/>
    <property type="match status" value="2"/>
</dbReference>
<dbReference type="Proteomes" id="UP000029221">
    <property type="component" value="Unassembled WGS sequence"/>
</dbReference>
<dbReference type="AlphaFoldDB" id="A0A090Q0Z1"/>
<dbReference type="GO" id="GO:0016740">
    <property type="term" value="F:transferase activity"/>
    <property type="evidence" value="ECO:0007669"/>
    <property type="project" value="UniProtKB-KW"/>
</dbReference>
<keyword evidence="1" id="KW-0808">Transferase</keyword>